<dbReference type="AlphaFoldDB" id="A0A9P5TEY3"/>
<name>A0A9P5TEY3_GYMJU</name>
<proteinExistence type="predicted"/>
<dbReference type="Proteomes" id="UP000724874">
    <property type="component" value="Unassembled WGS sequence"/>
</dbReference>
<reference evidence="1" key="1">
    <citation type="submission" date="2020-11" db="EMBL/GenBank/DDBJ databases">
        <authorList>
            <consortium name="DOE Joint Genome Institute"/>
            <person name="Ahrendt S."/>
            <person name="Riley R."/>
            <person name="Andreopoulos W."/>
            <person name="LaButti K."/>
            <person name="Pangilinan J."/>
            <person name="Ruiz-duenas F.J."/>
            <person name="Barrasa J.M."/>
            <person name="Sanchez-Garcia M."/>
            <person name="Camarero S."/>
            <person name="Miyauchi S."/>
            <person name="Serrano A."/>
            <person name="Linde D."/>
            <person name="Babiker R."/>
            <person name="Drula E."/>
            <person name="Ayuso-Fernandez I."/>
            <person name="Pacheco R."/>
            <person name="Padilla G."/>
            <person name="Ferreira P."/>
            <person name="Barriuso J."/>
            <person name="Kellner H."/>
            <person name="Castanera R."/>
            <person name="Alfaro M."/>
            <person name="Ramirez L."/>
            <person name="Pisabarro A.G."/>
            <person name="Kuo A."/>
            <person name="Tritt A."/>
            <person name="Lipzen A."/>
            <person name="He G."/>
            <person name="Yan M."/>
            <person name="Ng V."/>
            <person name="Cullen D."/>
            <person name="Martin F."/>
            <person name="Rosso M.-N."/>
            <person name="Henrissat B."/>
            <person name="Hibbett D."/>
            <person name="Martinez A.T."/>
            <person name="Grigoriev I.V."/>
        </authorList>
    </citation>
    <scope>NUCLEOTIDE SEQUENCE</scope>
    <source>
        <strain evidence="1">AH 44721</strain>
    </source>
</reference>
<dbReference type="EMBL" id="JADNYJ010000284">
    <property type="protein sequence ID" value="KAF8872018.1"/>
    <property type="molecule type" value="Genomic_DNA"/>
</dbReference>
<accession>A0A9P5TEY3</accession>
<gene>
    <name evidence="1" type="ORF">CPB84DRAFT_1899551</name>
</gene>
<organism evidence="1 2">
    <name type="scientific">Gymnopilus junonius</name>
    <name type="common">Spectacular rustgill mushroom</name>
    <name type="synonym">Gymnopilus spectabilis subsp. junonius</name>
    <dbReference type="NCBI Taxonomy" id="109634"/>
    <lineage>
        <taxon>Eukaryota</taxon>
        <taxon>Fungi</taxon>
        <taxon>Dikarya</taxon>
        <taxon>Basidiomycota</taxon>
        <taxon>Agaricomycotina</taxon>
        <taxon>Agaricomycetes</taxon>
        <taxon>Agaricomycetidae</taxon>
        <taxon>Agaricales</taxon>
        <taxon>Agaricineae</taxon>
        <taxon>Hymenogastraceae</taxon>
        <taxon>Gymnopilus</taxon>
    </lineage>
</organism>
<protein>
    <submittedName>
        <fullName evidence="1">Uncharacterized protein</fullName>
    </submittedName>
</protein>
<keyword evidence="2" id="KW-1185">Reference proteome</keyword>
<evidence type="ECO:0000313" key="2">
    <source>
        <dbReference type="Proteomes" id="UP000724874"/>
    </source>
</evidence>
<comment type="caution">
    <text evidence="1">The sequence shown here is derived from an EMBL/GenBank/DDBJ whole genome shotgun (WGS) entry which is preliminary data.</text>
</comment>
<feature type="non-terminal residue" evidence="1">
    <location>
        <position position="1"/>
    </location>
</feature>
<evidence type="ECO:0000313" key="1">
    <source>
        <dbReference type="EMBL" id="KAF8872018.1"/>
    </source>
</evidence>
<dbReference type="OrthoDB" id="2575973at2759"/>
<sequence length="173" mass="18024">ILPILAFTGLTAFASPIEIERHAADVSNVLDIVSTLQGSTSSILPQLNTLVLNGQANTVTVTPLINQLVTSLNTASTSFNSLGPIDASTSGTQEDVATAFAPIISMSCNYFFEVPGLAPLLTTLGIDFALDQVLLGLDIVLHGVVHLISVLFIDVGAILHNLAFILTVATLGL</sequence>